<sequence>MLREQADLDAFGLDCDYGDDVVDLATASAIDAFALALGYAQRMMPEHRAVAVATLKDAAADLEAHGLHVMAGRFMGRDYPGPPSQTGGPTLHRSLVLRIRRETEDPAFTVDRGAEPLSLSDEEDWFVDDGAANDAWLAWEGKNRLALWPDDTGESSAARPGSAWCERRKPGGSRPPQAKQESLQYTGTLRARFVVKFRAIRSDNAS</sequence>
<proteinExistence type="predicted"/>
<feature type="region of interest" description="Disordered" evidence="1">
    <location>
        <begin position="150"/>
        <end position="183"/>
    </location>
</feature>
<organism evidence="2 3">
    <name type="scientific">Roseomonas mucosa</name>
    <dbReference type="NCBI Taxonomy" id="207340"/>
    <lineage>
        <taxon>Bacteria</taxon>
        <taxon>Pseudomonadati</taxon>
        <taxon>Pseudomonadota</taxon>
        <taxon>Alphaproteobacteria</taxon>
        <taxon>Acetobacterales</taxon>
        <taxon>Roseomonadaceae</taxon>
        <taxon>Roseomonas</taxon>
    </lineage>
</organism>
<reference evidence="2" key="1">
    <citation type="submission" date="2016-12" db="EMBL/GenBank/DDBJ databases">
        <title>Draft genome sequence of Roseomonas mucosa strain AU37, isolated from a peripheral intravenous catheter.</title>
        <authorList>
            <person name="Choudhury M.A."/>
            <person name="Sidjabat H.E."/>
            <person name="Wailan A.M."/>
            <person name="Zhang L."/>
            <person name="Marsh N.M."/>
            <person name="Rickard C.M."/>
            <person name="Davies M."/>
            <person name="Mcmillan D.J."/>
        </authorList>
    </citation>
    <scope>NUCLEOTIDE SEQUENCE [LARGE SCALE GENOMIC DNA]</scope>
    <source>
        <strain evidence="2">AU37</strain>
    </source>
</reference>
<keyword evidence="3" id="KW-1185">Reference proteome</keyword>
<dbReference type="EMBL" id="LLWF02000010">
    <property type="protein sequence ID" value="ONH84227.1"/>
    <property type="molecule type" value="Genomic_DNA"/>
</dbReference>
<protein>
    <submittedName>
        <fullName evidence="2">Uncharacterized protein</fullName>
    </submittedName>
</protein>
<dbReference type="Proteomes" id="UP000054844">
    <property type="component" value="Unassembled WGS sequence"/>
</dbReference>
<comment type="caution">
    <text evidence="2">The sequence shown here is derived from an EMBL/GenBank/DDBJ whole genome shotgun (WGS) entry which is preliminary data.</text>
</comment>
<name>A0A1S8D8W1_9PROT</name>
<evidence type="ECO:0000313" key="3">
    <source>
        <dbReference type="Proteomes" id="UP000054844"/>
    </source>
</evidence>
<evidence type="ECO:0000313" key="2">
    <source>
        <dbReference type="EMBL" id="ONH84227.1"/>
    </source>
</evidence>
<gene>
    <name evidence="2" type="ORF">APZ41_005280</name>
</gene>
<dbReference type="AlphaFoldDB" id="A0A1S8D8W1"/>
<evidence type="ECO:0000256" key="1">
    <source>
        <dbReference type="SAM" id="MobiDB-lite"/>
    </source>
</evidence>
<accession>A0A1S8D8W1</accession>
<dbReference type="RefSeq" id="WP_058389174.1">
    <property type="nucleotide sequence ID" value="NZ_LLWF02000010.1"/>
</dbReference>